<feature type="site" description="Interaction with tRNA" evidence="9">
    <location>
        <position position="137"/>
    </location>
</feature>
<keyword evidence="6 9" id="KW-0694">RNA-binding</keyword>
<proteinExistence type="inferred from homology"/>
<dbReference type="Pfam" id="PF20258">
    <property type="entry name" value="tRNA_Me_trans_C"/>
    <property type="match status" value="1"/>
</dbReference>
<dbReference type="Gene3D" id="2.30.30.280">
    <property type="entry name" value="Adenine nucleotide alpha hydrolases-like domains"/>
    <property type="match status" value="1"/>
</dbReference>
<feature type="binding site" evidence="9">
    <location>
        <position position="44"/>
    </location>
    <ligand>
        <name>ATP</name>
        <dbReference type="ChEBI" id="CHEBI:30616"/>
    </ligand>
</feature>
<dbReference type="CDD" id="cd01998">
    <property type="entry name" value="MnmA_TRMU-like"/>
    <property type="match status" value="1"/>
</dbReference>
<dbReference type="GO" id="GO:0002143">
    <property type="term" value="P:tRNA wobble position uridine thiolation"/>
    <property type="evidence" value="ECO:0007669"/>
    <property type="project" value="TreeGrafter"/>
</dbReference>
<dbReference type="InterPro" id="IPR014729">
    <property type="entry name" value="Rossmann-like_a/b/a_fold"/>
</dbReference>
<evidence type="ECO:0000313" key="13">
    <source>
        <dbReference type="Proteomes" id="UP000271227"/>
    </source>
</evidence>
<dbReference type="GO" id="GO:0000049">
    <property type="term" value="F:tRNA binding"/>
    <property type="evidence" value="ECO:0007669"/>
    <property type="project" value="UniProtKB-KW"/>
</dbReference>
<keyword evidence="3 9" id="KW-0819">tRNA processing</keyword>
<keyword evidence="2 9" id="KW-0808">Transferase</keyword>
<feature type="active site" description="Cysteine persulfide intermediate" evidence="9">
    <location>
        <position position="209"/>
    </location>
</feature>
<evidence type="ECO:0000256" key="2">
    <source>
        <dbReference type="ARBA" id="ARBA00022679"/>
    </source>
</evidence>
<dbReference type="NCBIfam" id="TIGR00420">
    <property type="entry name" value="trmU"/>
    <property type="match status" value="1"/>
</dbReference>
<dbReference type="EMBL" id="REFR01000009">
    <property type="protein sequence ID" value="RMB12150.1"/>
    <property type="molecule type" value="Genomic_DNA"/>
</dbReference>
<dbReference type="GO" id="GO:0103016">
    <property type="term" value="F:tRNA-uridine 2-sulfurtransferase activity"/>
    <property type="evidence" value="ECO:0007669"/>
    <property type="project" value="UniProtKB-EC"/>
</dbReference>
<feature type="binding site" evidence="9">
    <location>
        <position position="136"/>
    </location>
    <ligand>
        <name>ATP</name>
        <dbReference type="ChEBI" id="CHEBI:30616"/>
    </ligand>
</feature>
<keyword evidence="7 9" id="KW-1015">Disulfide bond</keyword>
<dbReference type="RefSeq" id="WP_121937711.1">
    <property type="nucleotide sequence ID" value="NZ_REFR01000009.1"/>
</dbReference>
<keyword evidence="12" id="KW-0489">Methyltransferase</keyword>
<dbReference type="NCBIfam" id="NF001138">
    <property type="entry name" value="PRK00143.1"/>
    <property type="match status" value="1"/>
</dbReference>
<keyword evidence="9" id="KW-0963">Cytoplasm</keyword>
<dbReference type="Gene3D" id="3.40.50.620">
    <property type="entry name" value="HUPs"/>
    <property type="match status" value="1"/>
</dbReference>
<reference evidence="12 13" key="1">
    <citation type="submission" date="2018-10" db="EMBL/GenBank/DDBJ databases">
        <title>Genomic Encyclopedia of Archaeal and Bacterial Type Strains, Phase II (KMG-II): from individual species to whole genera.</title>
        <authorList>
            <person name="Goeker M."/>
        </authorList>
    </citation>
    <scope>NUCLEOTIDE SEQUENCE [LARGE SCALE GENOMIC DNA]</scope>
    <source>
        <strain evidence="12 13">DSM 25217</strain>
    </source>
</reference>
<name>A0A3M0CUI0_9PROT</name>
<dbReference type="PANTHER" id="PTHR11933:SF5">
    <property type="entry name" value="MITOCHONDRIAL TRNA-SPECIFIC 2-THIOURIDYLASE 1"/>
    <property type="match status" value="1"/>
</dbReference>
<evidence type="ECO:0000256" key="6">
    <source>
        <dbReference type="ARBA" id="ARBA00022884"/>
    </source>
</evidence>
<dbReference type="InterPro" id="IPR046884">
    <property type="entry name" value="MnmA-like_central"/>
</dbReference>
<dbReference type="FunCoup" id="A0A3M0CUI0">
    <property type="interactions" value="573"/>
</dbReference>
<keyword evidence="13" id="KW-1185">Reference proteome</keyword>
<evidence type="ECO:0000313" key="12">
    <source>
        <dbReference type="EMBL" id="RMB12150.1"/>
    </source>
</evidence>
<dbReference type="Pfam" id="PF20259">
    <property type="entry name" value="tRNA_Me_trans_M"/>
    <property type="match status" value="1"/>
</dbReference>
<comment type="catalytic activity">
    <reaction evidence="8 9">
        <text>S-sulfanyl-L-cysteinyl-[protein] + uridine(34) in tRNA + AH2 + ATP = 2-thiouridine(34) in tRNA + L-cysteinyl-[protein] + A + AMP + diphosphate + H(+)</text>
        <dbReference type="Rhea" id="RHEA:47032"/>
        <dbReference type="Rhea" id="RHEA-COMP:10131"/>
        <dbReference type="Rhea" id="RHEA-COMP:11726"/>
        <dbReference type="Rhea" id="RHEA-COMP:11727"/>
        <dbReference type="Rhea" id="RHEA-COMP:11728"/>
        <dbReference type="ChEBI" id="CHEBI:13193"/>
        <dbReference type="ChEBI" id="CHEBI:15378"/>
        <dbReference type="ChEBI" id="CHEBI:17499"/>
        <dbReference type="ChEBI" id="CHEBI:29950"/>
        <dbReference type="ChEBI" id="CHEBI:30616"/>
        <dbReference type="ChEBI" id="CHEBI:33019"/>
        <dbReference type="ChEBI" id="CHEBI:61963"/>
        <dbReference type="ChEBI" id="CHEBI:65315"/>
        <dbReference type="ChEBI" id="CHEBI:87170"/>
        <dbReference type="ChEBI" id="CHEBI:456215"/>
        <dbReference type="EC" id="2.8.1.13"/>
    </reaction>
</comment>
<gene>
    <name evidence="9" type="primary">mnmA</name>
    <name evidence="12" type="ORF">BXY39_0642</name>
</gene>
<evidence type="ECO:0000256" key="8">
    <source>
        <dbReference type="ARBA" id="ARBA00051542"/>
    </source>
</evidence>
<keyword evidence="1 9" id="KW-0820">tRNA-binding</keyword>
<sequence>MNSLGFDRPPAETRVVVAMSGGVDSSVTAALLAEQGYDVVGITLQLYDHGVAVQKKGACCAGQDIHDARRVSESLGIPHYVLDYESRFKEQVMEDFADSYIRGETPIPCVRCNQTVKFKDLLETARDLGADCLATGHYVRRDVGPDGRARLLRGVDTGRDQSYFLFATTQAQIDFLRFPLGGMEKSEVRAHGERFGLTVADKPDSQDICFVPQGRYVDVIERLRPGAMEAGEIVDMDGTVLGSHEGIVRYTIGQRRGIGVGGQDTPLYVVKLDPAAKRVIVGPRDALRTAAVHVRETNWLGDALPDDGLPVQVKIRSTRPAVPARVHSGEDGGLHIVLDVPEYGVSAGQAAVIYDAETATRVLGGGWIGKAVSADPRLAAA</sequence>
<dbReference type="InterPro" id="IPR023382">
    <property type="entry name" value="MnmA-like_central_sf"/>
</dbReference>
<comment type="caution">
    <text evidence="9">Lacks conserved residue(s) required for the propagation of feature annotation.</text>
</comment>
<dbReference type="Pfam" id="PF03054">
    <property type="entry name" value="tRNA_Me_trans"/>
    <property type="match status" value="1"/>
</dbReference>
<keyword evidence="5 9" id="KW-0067">ATP-binding</keyword>
<dbReference type="FunFam" id="3.40.50.620:FF:000115">
    <property type="entry name" value="tRNA-specific 2-thiouridylase MnmA"/>
    <property type="match status" value="1"/>
</dbReference>
<dbReference type="Gene3D" id="2.40.30.10">
    <property type="entry name" value="Translation factors"/>
    <property type="match status" value="1"/>
</dbReference>
<accession>A0A3M0CUI0</accession>
<feature type="disulfide bond" description="Alternate" evidence="9">
    <location>
        <begin position="112"/>
        <end position="209"/>
    </location>
</feature>
<feature type="binding site" evidence="9">
    <location>
        <begin position="18"/>
        <end position="25"/>
    </location>
    <ligand>
        <name>ATP</name>
        <dbReference type="ChEBI" id="CHEBI:30616"/>
    </ligand>
</feature>
<evidence type="ECO:0000256" key="5">
    <source>
        <dbReference type="ARBA" id="ARBA00022840"/>
    </source>
</evidence>
<dbReference type="GO" id="GO:0005737">
    <property type="term" value="C:cytoplasm"/>
    <property type="evidence" value="ECO:0007669"/>
    <property type="project" value="UniProtKB-SubCell"/>
</dbReference>
<feature type="domain" description="tRNA-specific 2-thiouridylase MnmA-like C-terminal" evidence="10">
    <location>
        <begin position="292"/>
        <end position="368"/>
    </location>
</feature>
<comment type="caution">
    <text evidence="12">The sequence shown here is derived from an EMBL/GenBank/DDBJ whole genome shotgun (WGS) entry which is preliminary data.</text>
</comment>
<organism evidence="12 13">
    <name type="scientific">Eilatimonas milleporae</name>
    <dbReference type="NCBI Taxonomy" id="911205"/>
    <lineage>
        <taxon>Bacteria</taxon>
        <taxon>Pseudomonadati</taxon>
        <taxon>Pseudomonadota</taxon>
        <taxon>Alphaproteobacteria</taxon>
        <taxon>Kordiimonadales</taxon>
        <taxon>Kordiimonadaceae</taxon>
        <taxon>Eilatimonas</taxon>
    </lineage>
</organism>
<dbReference type="OrthoDB" id="9800696at2"/>
<comment type="subcellular location">
    <subcellularLocation>
        <location evidence="9">Cytoplasm</location>
    </subcellularLocation>
</comment>
<evidence type="ECO:0000259" key="10">
    <source>
        <dbReference type="Pfam" id="PF20258"/>
    </source>
</evidence>
<dbReference type="GO" id="GO:0032259">
    <property type="term" value="P:methylation"/>
    <property type="evidence" value="ECO:0007669"/>
    <property type="project" value="UniProtKB-KW"/>
</dbReference>
<evidence type="ECO:0000256" key="1">
    <source>
        <dbReference type="ARBA" id="ARBA00022555"/>
    </source>
</evidence>
<dbReference type="AlphaFoldDB" id="A0A3M0CUI0"/>
<dbReference type="FunFam" id="2.30.30.280:FF:000001">
    <property type="entry name" value="tRNA-specific 2-thiouridylase MnmA"/>
    <property type="match status" value="1"/>
</dbReference>
<feature type="region of interest" description="Interaction with tRNA" evidence="9">
    <location>
        <begin position="159"/>
        <end position="161"/>
    </location>
</feature>
<dbReference type="InParanoid" id="A0A3M0CUI0"/>
<comment type="similarity">
    <text evidence="9">Belongs to the MnmA/TRMU family.</text>
</comment>
<feature type="site" description="Interaction with tRNA" evidence="9">
    <location>
        <position position="349"/>
    </location>
</feature>
<dbReference type="SUPFAM" id="SSF52402">
    <property type="entry name" value="Adenine nucleotide alpha hydrolases-like"/>
    <property type="match status" value="1"/>
</dbReference>
<keyword evidence="4 9" id="KW-0547">Nucleotide-binding</keyword>
<evidence type="ECO:0000259" key="11">
    <source>
        <dbReference type="Pfam" id="PF20259"/>
    </source>
</evidence>
<dbReference type="InterPro" id="IPR004506">
    <property type="entry name" value="MnmA-like"/>
</dbReference>
<dbReference type="GO" id="GO:0005524">
    <property type="term" value="F:ATP binding"/>
    <property type="evidence" value="ECO:0007669"/>
    <property type="project" value="UniProtKB-KW"/>
</dbReference>
<evidence type="ECO:0000256" key="7">
    <source>
        <dbReference type="ARBA" id="ARBA00023157"/>
    </source>
</evidence>
<dbReference type="InterPro" id="IPR046885">
    <property type="entry name" value="MnmA-like_C"/>
</dbReference>
<dbReference type="HAMAP" id="MF_00144">
    <property type="entry name" value="tRNA_thiouridyl_MnmA"/>
    <property type="match status" value="1"/>
</dbReference>
<evidence type="ECO:0000256" key="3">
    <source>
        <dbReference type="ARBA" id="ARBA00022694"/>
    </source>
</evidence>
<dbReference type="GO" id="GO:0008168">
    <property type="term" value="F:methyltransferase activity"/>
    <property type="evidence" value="ECO:0007669"/>
    <property type="project" value="UniProtKB-KW"/>
</dbReference>
<dbReference type="EC" id="2.8.1.13" evidence="9"/>
<protein>
    <recommendedName>
        <fullName evidence="9">tRNA-specific 2-thiouridylase MnmA</fullName>
        <ecNumber evidence="9">2.8.1.13</ecNumber>
    </recommendedName>
</protein>
<comment type="function">
    <text evidence="9">Catalyzes the 2-thiolation of uridine at the wobble position (U34) of tRNA, leading to the formation of s(2)U34.</text>
</comment>
<evidence type="ECO:0000256" key="4">
    <source>
        <dbReference type="ARBA" id="ARBA00022741"/>
    </source>
</evidence>
<dbReference type="PANTHER" id="PTHR11933">
    <property type="entry name" value="TRNA 5-METHYLAMINOMETHYL-2-THIOURIDYLATE -METHYLTRANSFERASE"/>
    <property type="match status" value="1"/>
</dbReference>
<evidence type="ECO:0000256" key="9">
    <source>
        <dbReference type="HAMAP-Rule" id="MF_00144"/>
    </source>
</evidence>
<dbReference type="Proteomes" id="UP000271227">
    <property type="component" value="Unassembled WGS sequence"/>
</dbReference>
<feature type="domain" description="tRNA-specific 2-thiouridylase MnmA-like central" evidence="11">
    <location>
        <begin position="229"/>
        <end position="282"/>
    </location>
</feature>
<feature type="active site" description="Nucleophile" evidence="9">
    <location>
        <position position="112"/>
    </location>
</feature>